<keyword evidence="3" id="KW-1185">Reference proteome</keyword>
<reference evidence="3" key="1">
    <citation type="journal article" date="2019" name="Int. J. Syst. Evol. Microbiol.">
        <title>The Global Catalogue of Microorganisms (GCM) 10K type strain sequencing project: providing services to taxonomists for standard genome sequencing and annotation.</title>
        <authorList>
            <consortium name="The Broad Institute Genomics Platform"/>
            <consortium name="The Broad Institute Genome Sequencing Center for Infectious Disease"/>
            <person name="Wu L."/>
            <person name="Ma J."/>
        </authorList>
    </citation>
    <scope>NUCLEOTIDE SEQUENCE [LARGE SCALE GENOMIC DNA]</scope>
    <source>
        <strain evidence="3">CCUG 53762</strain>
    </source>
</reference>
<dbReference type="EMBL" id="JBHUDG010000001">
    <property type="protein sequence ID" value="MFD1628247.1"/>
    <property type="molecule type" value="Genomic_DNA"/>
</dbReference>
<dbReference type="PANTHER" id="PTHR44103:SF1">
    <property type="entry name" value="PROPROTEIN CONVERTASE P"/>
    <property type="match status" value="1"/>
</dbReference>
<gene>
    <name evidence="2" type="ORF">ACFSAH_00080</name>
</gene>
<dbReference type="SUPFAM" id="SSF69318">
    <property type="entry name" value="Integrin alpha N-terminal domain"/>
    <property type="match status" value="2"/>
</dbReference>
<keyword evidence="1" id="KW-0732">Signal</keyword>
<sequence>MNQYFFSYVSIILILLACKKSDITKAEERKADTVPYRSTTLISGKPLEIGTADGVGRFSLQSIAVYNMGVANVDNDSYPDIFLCSDQWHPGTYLYLFKGFTSNNEPVFSEPIKITLPFQDNGRNKLRIYQNKSGNILGFWLEGRVLKYAEFDKNSYSFGTVKSMNVNNLPRNPWLGYMGVNQTDDGEYVFFFCIKEDGVFDGPMRGPDATKYTAEGFWPYDLPMVGIYAGITRDLNQTGVNASPMTGLDQTYYAFESFDVYNSGKRKYVIAGAYLGNIHAYPYSDNNGAIKLESKKYLVRSNGDMHRNPALHAFGSYFKAGNKEGMIVTSEGGIFYYENTKTIDEKGNLVFKDPVHVMQTNSELYGGSLVVPELVDWDGDGKLDIISGTSTGEIYFFKNRGTNTNPAFFNPEPLKVGGEIIKIQGGYRESIQGPIETRWGYTSPTVVDWNQDGLPDILMGDVRGKFTVYLNNGTKTNPSLSAERGLYIKGMDMHGSWRVKPGIAKVGDRMMYVCLDKEDELHLYWRIDNYNLEDGGKLKLTTGEVIESNYEVAGAVGRSKITVTDWDGDGILDLLIGIPKWASIPNKTNGIPYFLPKSGATVVFLKNAGTNQAPVYEYPKVLKHNGENILLGGHECGPAIGNLGGGPALIIGVEQGQYIYYDKQKLTW</sequence>
<dbReference type="InterPro" id="IPR013517">
    <property type="entry name" value="FG-GAP"/>
</dbReference>
<comment type="caution">
    <text evidence="2">The sequence shown here is derived from an EMBL/GenBank/DDBJ whole genome shotgun (WGS) entry which is preliminary data.</text>
</comment>
<proteinExistence type="predicted"/>
<dbReference type="RefSeq" id="WP_379660636.1">
    <property type="nucleotide sequence ID" value="NZ_JBHUDG010000001.1"/>
</dbReference>
<dbReference type="Gene3D" id="2.130.10.130">
    <property type="entry name" value="Integrin alpha, N-terminal"/>
    <property type="match status" value="1"/>
</dbReference>
<evidence type="ECO:0000256" key="1">
    <source>
        <dbReference type="ARBA" id="ARBA00022729"/>
    </source>
</evidence>
<organism evidence="2 3">
    <name type="scientific">Pseudopedobacter beijingensis</name>
    <dbReference type="NCBI Taxonomy" id="1207056"/>
    <lineage>
        <taxon>Bacteria</taxon>
        <taxon>Pseudomonadati</taxon>
        <taxon>Bacteroidota</taxon>
        <taxon>Sphingobacteriia</taxon>
        <taxon>Sphingobacteriales</taxon>
        <taxon>Sphingobacteriaceae</taxon>
        <taxon>Pseudopedobacter</taxon>
    </lineage>
</organism>
<dbReference type="Proteomes" id="UP001597118">
    <property type="component" value="Unassembled WGS sequence"/>
</dbReference>
<dbReference type="InterPro" id="IPR028994">
    <property type="entry name" value="Integrin_alpha_N"/>
</dbReference>
<dbReference type="Pfam" id="PF13517">
    <property type="entry name" value="FG-GAP_3"/>
    <property type="match status" value="1"/>
</dbReference>
<protein>
    <submittedName>
        <fullName evidence="2">FG-GAP repeat domain-containing protein</fullName>
    </submittedName>
</protein>
<dbReference type="PANTHER" id="PTHR44103">
    <property type="entry name" value="PROPROTEIN CONVERTASE P"/>
    <property type="match status" value="1"/>
</dbReference>
<accession>A0ABW4I845</accession>
<evidence type="ECO:0000313" key="3">
    <source>
        <dbReference type="Proteomes" id="UP001597118"/>
    </source>
</evidence>
<name>A0ABW4I845_9SPHI</name>
<evidence type="ECO:0000313" key="2">
    <source>
        <dbReference type="EMBL" id="MFD1628247.1"/>
    </source>
</evidence>